<dbReference type="InterPro" id="IPR038282">
    <property type="entry name" value="DUF2267_sf"/>
</dbReference>
<dbReference type="Pfam" id="PF10025">
    <property type="entry name" value="DUF2267"/>
    <property type="match status" value="1"/>
</dbReference>
<dbReference type="Gene3D" id="1.10.490.110">
    <property type="entry name" value="Uncharacterized conserved protein DUF2267"/>
    <property type="match status" value="1"/>
</dbReference>
<dbReference type="InterPro" id="IPR018727">
    <property type="entry name" value="DUF2267"/>
</dbReference>
<dbReference type="STRING" id="1538463.B0T36_09675"/>
<evidence type="ECO:0000313" key="1">
    <source>
        <dbReference type="EMBL" id="ONM48965.1"/>
    </source>
</evidence>
<proteinExistence type="predicted"/>
<reference evidence="1 2" key="1">
    <citation type="journal article" date="2016" name="Antonie Van Leeuwenhoek">
        <title>Nocardia donostiensis sp. nov., isolated from human respiratory specimens.</title>
        <authorList>
            <person name="Ercibengoa M."/>
            <person name="Bell M."/>
            <person name="Marimon J.M."/>
            <person name="Humrighouse B."/>
            <person name="Klenk H.P."/>
            <person name="Potter G."/>
            <person name="Perez-Trallero E."/>
        </authorList>
    </citation>
    <scope>NUCLEOTIDE SEQUENCE [LARGE SCALE GENOMIC DNA]</scope>
    <source>
        <strain evidence="1 2">X1655</strain>
    </source>
</reference>
<evidence type="ECO:0000313" key="2">
    <source>
        <dbReference type="Proteomes" id="UP000188836"/>
    </source>
</evidence>
<evidence type="ECO:0008006" key="3">
    <source>
        <dbReference type="Google" id="ProtNLM"/>
    </source>
</evidence>
<gene>
    <name evidence="1" type="ORF">B0T46_10365</name>
</gene>
<accession>A0A1W0AZF4</accession>
<protein>
    <recommendedName>
        <fullName evidence="3">DUF2267 domain-containing protein</fullName>
    </recommendedName>
</protein>
<sequence length="216" mass="23166">MAHHVDPFAPSVQNAHDWLRTIADSLGTDDLCFAYRATRAWMHTVRDRIGVANSAHLAAQLPEMLRGTYYEGWVPSHVPVRHDLASFVEQFSSTAGIGRPETGTVAGSVTIALTDLFSPGQLDRVFAVLPAQLCDVMRGATPNLDRPAGRTPVNGDRLTSVESRITALGEAMAVLARGMERIPVGDTDKGRMADAAQQAHRLLLSEGLAGPSSRGS</sequence>
<dbReference type="RefSeq" id="WP_077116445.1">
    <property type="nucleotide sequence ID" value="NZ_LOKT01000005.1"/>
</dbReference>
<dbReference type="EMBL" id="MUMY01000007">
    <property type="protein sequence ID" value="ONM48965.1"/>
    <property type="molecule type" value="Genomic_DNA"/>
</dbReference>
<keyword evidence="2" id="KW-1185">Reference proteome</keyword>
<comment type="caution">
    <text evidence="1">The sequence shown here is derived from an EMBL/GenBank/DDBJ whole genome shotgun (WGS) entry which is preliminary data.</text>
</comment>
<dbReference type="Proteomes" id="UP000188836">
    <property type="component" value="Unassembled WGS sequence"/>
</dbReference>
<dbReference type="AlphaFoldDB" id="A0A1W0AZF4"/>
<organism evidence="1 2">
    <name type="scientific">Nocardia donostiensis</name>
    <dbReference type="NCBI Taxonomy" id="1538463"/>
    <lineage>
        <taxon>Bacteria</taxon>
        <taxon>Bacillati</taxon>
        <taxon>Actinomycetota</taxon>
        <taxon>Actinomycetes</taxon>
        <taxon>Mycobacteriales</taxon>
        <taxon>Nocardiaceae</taxon>
        <taxon>Nocardia</taxon>
    </lineage>
</organism>
<name>A0A1W0AZF4_9NOCA</name>